<sequence>MQKDQIATEPQLERGAPSNLVSSMRNFWGLIRAYWTSERWVEAWLLTLSIGFLTAAASKASVWMAVASGDLLNSIVNIHDPLQANPLAVILSNAGLLILLMILKEVGFVGFRHLLSTTLHRKWRGWLNNRFNEALLDQNHTHYHLQQGGGDNSPEMPDNIDQRVQESIKGMTGGAIGLAMGILGVLMSVLFVGQKLIEMSTEVSGFAFLGAYGTATLAFVAIALYVPFSTWIAMRIGRVLETITVEMQRSEGSYRSEMTTFLRRSFQVAASDGENVQKAVNEGLYSGVDRAWARFTRYDACYMSFTSIYNYFAVRIVAYLPGLLPYMSHTISLKNYITGAELVGSMINECSWFIQVMPAIANLKANAKRVTELAEAIHIVQQPANFYARSGVSEFRHSTQHELFGLTVRNLELMHRDNTTAPFLSVAHLRFRKGDWTYLKGESGSGKTCLLKAINGLWPHGRGDIILPEKVDALYAAQEVKLPAVSLKQLVCLPKGESEFKDVSVAAALHRADMGDFIEDISRDARDGTSWDQLLSGGQKQKLVLARILLHKPGILFLDEATGALDPQAKIAFHQAIRDYCPSITVISVMHEHEPPKSKSGYNFYSHVLEIQNGQADLVSLRPTMRPATTVETIARHPTVQPMIAAE</sequence>
<dbReference type="InterPro" id="IPR036640">
    <property type="entry name" value="ABC1_TM_sf"/>
</dbReference>
<protein>
    <submittedName>
        <fullName evidence="11">ABC-type uncharacterized transport system fused permease/ATPase subunit</fullName>
    </submittedName>
</protein>
<dbReference type="GO" id="GO:0005886">
    <property type="term" value="C:plasma membrane"/>
    <property type="evidence" value="ECO:0007669"/>
    <property type="project" value="UniProtKB-SubCell"/>
</dbReference>
<keyword evidence="12" id="KW-1185">Reference proteome</keyword>
<evidence type="ECO:0000313" key="12">
    <source>
        <dbReference type="Proteomes" id="UP000554520"/>
    </source>
</evidence>
<evidence type="ECO:0000256" key="5">
    <source>
        <dbReference type="ARBA" id="ARBA00022741"/>
    </source>
</evidence>
<dbReference type="Gene3D" id="3.40.50.300">
    <property type="entry name" value="P-loop containing nucleotide triphosphate hydrolases"/>
    <property type="match status" value="1"/>
</dbReference>
<evidence type="ECO:0000256" key="9">
    <source>
        <dbReference type="SAM" id="Phobius"/>
    </source>
</evidence>
<comment type="subcellular location">
    <subcellularLocation>
        <location evidence="1">Cell membrane</location>
        <topology evidence="1">Multi-pass membrane protein</topology>
    </subcellularLocation>
</comment>
<proteinExistence type="inferred from homology"/>
<organism evidence="11 12">
    <name type="scientific">Phyllobacterium trifolii</name>
    <dbReference type="NCBI Taxonomy" id="300193"/>
    <lineage>
        <taxon>Bacteria</taxon>
        <taxon>Pseudomonadati</taxon>
        <taxon>Pseudomonadota</taxon>
        <taxon>Alphaproteobacteria</taxon>
        <taxon>Hyphomicrobiales</taxon>
        <taxon>Phyllobacteriaceae</taxon>
        <taxon>Phyllobacterium</taxon>
    </lineage>
</organism>
<evidence type="ECO:0000313" key="11">
    <source>
        <dbReference type="EMBL" id="MBB3149240.1"/>
    </source>
</evidence>
<comment type="caution">
    <text evidence="11">The sequence shown here is derived from an EMBL/GenBank/DDBJ whole genome shotgun (WGS) entry which is preliminary data.</text>
</comment>
<feature type="transmembrane region" description="Helical" evidence="9">
    <location>
        <begin position="173"/>
        <end position="193"/>
    </location>
</feature>
<evidence type="ECO:0000256" key="7">
    <source>
        <dbReference type="ARBA" id="ARBA00022989"/>
    </source>
</evidence>
<dbReference type="Pfam" id="PF00005">
    <property type="entry name" value="ABC_tran"/>
    <property type="match status" value="1"/>
</dbReference>
<feature type="domain" description="ABC transporter" evidence="10">
    <location>
        <begin position="408"/>
        <end position="638"/>
    </location>
</feature>
<keyword evidence="4 9" id="KW-0812">Transmembrane</keyword>
<dbReference type="InterPro" id="IPR027417">
    <property type="entry name" value="P-loop_NTPase"/>
</dbReference>
<keyword evidence="8 9" id="KW-0472">Membrane</keyword>
<dbReference type="PROSITE" id="PS50893">
    <property type="entry name" value="ABC_TRANSPORTER_2"/>
    <property type="match status" value="1"/>
</dbReference>
<dbReference type="Proteomes" id="UP000554520">
    <property type="component" value="Unassembled WGS sequence"/>
</dbReference>
<dbReference type="GO" id="GO:0016887">
    <property type="term" value="F:ATP hydrolysis activity"/>
    <property type="evidence" value="ECO:0007669"/>
    <property type="project" value="InterPro"/>
</dbReference>
<evidence type="ECO:0000256" key="4">
    <source>
        <dbReference type="ARBA" id="ARBA00022692"/>
    </source>
</evidence>
<dbReference type="InterPro" id="IPR017871">
    <property type="entry name" value="ABC_transporter-like_CS"/>
</dbReference>
<evidence type="ECO:0000256" key="3">
    <source>
        <dbReference type="ARBA" id="ARBA00022448"/>
    </source>
</evidence>
<dbReference type="InterPro" id="IPR011527">
    <property type="entry name" value="ABC1_TM_dom"/>
</dbReference>
<dbReference type="SUPFAM" id="SSF90123">
    <property type="entry name" value="ABC transporter transmembrane region"/>
    <property type="match status" value="1"/>
</dbReference>
<dbReference type="GO" id="GO:0005524">
    <property type="term" value="F:ATP binding"/>
    <property type="evidence" value="ECO:0007669"/>
    <property type="project" value="UniProtKB-KW"/>
</dbReference>
<gene>
    <name evidence="11" type="ORF">FHS21_005692</name>
</gene>
<feature type="transmembrane region" description="Helical" evidence="9">
    <location>
        <begin position="43"/>
        <end position="66"/>
    </location>
</feature>
<keyword evidence="7 9" id="KW-1133">Transmembrane helix</keyword>
<feature type="transmembrane region" description="Helical" evidence="9">
    <location>
        <begin position="86"/>
        <end position="103"/>
    </location>
</feature>
<dbReference type="SUPFAM" id="SSF52540">
    <property type="entry name" value="P-loop containing nucleoside triphosphate hydrolases"/>
    <property type="match status" value="1"/>
</dbReference>
<dbReference type="PANTHER" id="PTHR11384">
    <property type="entry name" value="ATP-BINDING CASSETTE, SUB-FAMILY D MEMBER"/>
    <property type="match status" value="1"/>
</dbReference>
<keyword evidence="6" id="KW-0067">ATP-binding</keyword>
<dbReference type="GO" id="GO:0140359">
    <property type="term" value="F:ABC-type transporter activity"/>
    <property type="evidence" value="ECO:0007669"/>
    <property type="project" value="InterPro"/>
</dbReference>
<dbReference type="Pfam" id="PF06472">
    <property type="entry name" value="ABC_membrane_2"/>
    <property type="match status" value="1"/>
</dbReference>
<dbReference type="Gene3D" id="1.20.1560.10">
    <property type="entry name" value="ABC transporter type 1, transmembrane domain"/>
    <property type="match status" value="1"/>
</dbReference>
<name>A0A839UK30_9HYPH</name>
<keyword evidence="3" id="KW-0813">Transport</keyword>
<dbReference type="InterPro" id="IPR003593">
    <property type="entry name" value="AAA+_ATPase"/>
</dbReference>
<keyword evidence="5" id="KW-0547">Nucleotide-binding</keyword>
<evidence type="ECO:0000259" key="10">
    <source>
        <dbReference type="PROSITE" id="PS50893"/>
    </source>
</evidence>
<evidence type="ECO:0000256" key="6">
    <source>
        <dbReference type="ARBA" id="ARBA00022840"/>
    </source>
</evidence>
<dbReference type="InterPro" id="IPR003439">
    <property type="entry name" value="ABC_transporter-like_ATP-bd"/>
</dbReference>
<reference evidence="11 12" key="1">
    <citation type="submission" date="2020-08" db="EMBL/GenBank/DDBJ databases">
        <title>Genomic Encyclopedia of Type Strains, Phase III (KMG-III): the genomes of soil and plant-associated and newly described type strains.</title>
        <authorList>
            <person name="Whitman W."/>
        </authorList>
    </citation>
    <scope>NUCLEOTIDE SEQUENCE [LARGE SCALE GENOMIC DNA]</scope>
    <source>
        <strain evidence="11 12">CECT 7015</strain>
    </source>
</reference>
<evidence type="ECO:0000256" key="1">
    <source>
        <dbReference type="ARBA" id="ARBA00004651"/>
    </source>
</evidence>
<dbReference type="SMART" id="SM00382">
    <property type="entry name" value="AAA"/>
    <property type="match status" value="1"/>
</dbReference>
<dbReference type="AlphaFoldDB" id="A0A839UK30"/>
<dbReference type="EMBL" id="JACHXN010000029">
    <property type="protein sequence ID" value="MBB3149240.1"/>
    <property type="molecule type" value="Genomic_DNA"/>
</dbReference>
<dbReference type="InterPro" id="IPR050835">
    <property type="entry name" value="ABC_transporter_sub-D"/>
</dbReference>
<evidence type="ECO:0000256" key="2">
    <source>
        <dbReference type="ARBA" id="ARBA00005417"/>
    </source>
</evidence>
<evidence type="ECO:0000256" key="8">
    <source>
        <dbReference type="ARBA" id="ARBA00023136"/>
    </source>
</evidence>
<comment type="similarity">
    <text evidence="2">Belongs to the ABC transporter superfamily.</text>
</comment>
<accession>A0A839UK30</accession>
<dbReference type="PROSITE" id="PS00211">
    <property type="entry name" value="ABC_TRANSPORTER_1"/>
    <property type="match status" value="1"/>
</dbReference>
<dbReference type="PANTHER" id="PTHR11384:SF59">
    <property type="entry name" value="LYSOSOMAL COBALAMIN TRANSPORTER ABCD4"/>
    <property type="match status" value="1"/>
</dbReference>
<feature type="transmembrane region" description="Helical" evidence="9">
    <location>
        <begin position="205"/>
        <end position="228"/>
    </location>
</feature>